<organism evidence="13 14">
    <name type="scientific">Sphingomonas bacterium</name>
    <dbReference type="NCBI Taxonomy" id="1895847"/>
    <lineage>
        <taxon>Bacteria</taxon>
        <taxon>Pseudomonadati</taxon>
        <taxon>Pseudomonadota</taxon>
        <taxon>Alphaproteobacteria</taxon>
        <taxon>Sphingomonadales</taxon>
        <taxon>Sphingomonadaceae</taxon>
        <taxon>Sphingomonas</taxon>
    </lineage>
</organism>
<dbReference type="Gene3D" id="3.40.50.300">
    <property type="entry name" value="P-loop containing nucleotide triphosphate hydrolases"/>
    <property type="match status" value="2"/>
</dbReference>
<keyword evidence="5" id="KW-0413">Isomerase</keyword>
<feature type="binding site" evidence="10">
    <location>
        <begin position="35"/>
        <end position="42"/>
    </location>
    <ligand>
        <name>ATP</name>
        <dbReference type="ChEBI" id="CHEBI:30616"/>
    </ligand>
</feature>
<protein>
    <recommendedName>
        <fullName evidence="7">DNA 3'-5' helicase</fullName>
        <ecNumber evidence="7">5.6.2.4</ecNumber>
    </recommendedName>
    <alternativeName>
        <fullName evidence="8">DNA 3'-5' helicase II</fullName>
    </alternativeName>
</protein>
<dbReference type="GO" id="GO:0043138">
    <property type="term" value="F:3'-5' DNA helicase activity"/>
    <property type="evidence" value="ECO:0007669"/>
    <property type="project" value="UniProtKB-EC"/>
</dbReference>
<dbReference type="InterPro" id="IPR014017">
    <property type="entry name" value="DNA_helicase_UvrD-like_C"/>
</dbReference>
<gene>
    <name evidence="13" type="ORF">DEP91_00910</name>
</gene>
<feature type="domain" description="UvrD-like helicase C-terminal" evidence="12">
    <location>
        <begin position="300"/>
        <end position="555"/>
    </location>
</feature>
<dbReference type="GO" id="GO:0016887">
    <property type="term" value="F:ATP hydrolysis activity"/>
    <property type="evidence" value="ECO:0007669"/>
    <property type="project" value="RHEA"/>
</dbReference>
<evidence type="ECO:0000313" key="13">
    <source>
        <dbReference type="EMBL" id="HCB74731.1"/>
    </source>
</evidence>
<keyword evidence="4 10" id="KW-0067">ATP-binding</keyword>
<keyword evidence="1 10" id="KW-0547">Nucleotide-binding</keyword>
<evidence type="ECO:0000256" key="9">
    <source>
        <dbReference type="ARBA" id="ARBA00048988"/>
    </source>
</evidence>
<evidence type="ECO:0000256" key="6">
    <source>
        <dbReference type="ARBA" id="ARBA00034617"/>
    </source>
</evidence>
<evidence type="ECO:0000256" key="10">
    <source>
        <dbReference type="PROSITE-ProRule" id="PRU00560"/>
    </source>
</evidence>
<dbReference type="PROSITE" id="PS51217">
    <property type="entry name" value="UVRD_HELICASE_CTER"/>
    <property type="match status" value="1"/>
</dbReference>
<comment type="catalytic activity">
    <reaction evidence="6">
        <text>Couples ATP hydrolysis with the unwinding of duplex DNA by translocating in the 3'-5' direction.</text>
        <dbReference type="EC" id="5.6.2.4"/>
    </reaction>
</comment>
<dbReference type="EC" id="5.6.2.4" evidence="7"/>
<dbReference type="Pfam" id="PF13361">
    <property type="entry name" value="UvrD_C"/>
    <property type="match status" value="1"/>
</dbReference>
<evidence type="ECO:0000256" key="5">
    <source>
        <dbReference type="ARBA" id="ARBA00023235"/>
    </source>
</evidence>
<dbReference type="Gene3D" id="1.10.486.10">
    <property type="entry name" value="PCRA, domain 4"/>
    <property type="match status" value="1"/>
</dbReference>
<dbReference type="InterPro" id="IPR027417">
    <property type="entry name" value="P-loop_NTPase"/>
</dbReference>
<evidence type="ECO:0000259" key="12">
    <source>
        <dbReference type="PROSITE" id="PS51217"/>
    </source>
</evidence>
<evidence type="ECO:0000256" key="7">
    <source>
        <dbReference type="ARBA" id="ARBA00034808"/>
    </source>
</evidence>
<evidence type="ECO:0000256" key="3">
    <source>
        <dbReference type="ARBA" id="ARBA00022806"/>
    </source>
</evidence>
<sequence length="627" mass="68860">MRLVHPEGWRPRGIADLEPHAWGALRHAGSTCVVAGPGAGKTEFLAQRAAYLLETGLCPAPFRILAISFKGDAADNLATRVRQRCPPDLAHRFTSLTFDAFTKGLVDRFQAAIPADWRPSRPYDIAFPTFKQMSGFLRGALQAAPPEWQNAVAGLGASDFESRCSGAYRLPVPRRAPQSGIEYAVLQWWTAQLGAQPRSSLTFTSLNRLAELLLRASPHIKRALQATYPFIFVDEFQDTTYAQYDFLTSAFHGAAVAITAVGDDKQRIMTWAGARSDAFDRFQTDFGAARVSLLFNFRSSPDLVRIQHVVARALDPHAAVTIAQAARQVDGDVAQIWTSDTKAREAEHLAHWLVQDMAQRGLSPRDYAVLVKQKSDDFEADLADAFALAGLRLRNESHTLGRTTLQDLLSDSFARIALALLRLGSARRAPAAWRLSAASLLEIRNVTGGDDLGEARVEEALTRFIGDLRNDMGNVAPSAAAAESLVDRVFTFLDLPAVARTYVEYSSNDLLAIMAEAFKQHFMASSEGAADWGVALNAFEGVGQTPLMTVHKSKGLEYDTIIFVGLDDQAWWAHQPGNPEGLATFFVALSRAKQRAIFAFCRGRGRRERVAELYQLLNDAGVPEIET</sequence>
<feature type="domain" description="UvrD-like helicase ATP-binding" evidence="11">
    <location>
        <begin position="14"/>
        <end position="300"/>
    </location>
</feature>
<name>A0A3D0W7M1_9SPHN</name>
<dbReference type="PANTHER" id="PTHR11070:SF2">
    <property type="entry name" value="ATP-DEPENDENT DNA HELICASE SRS2"/>
    <property type="match status" value="1"/>
</dbReference>
<comment type="caution">
    <text evidence="13">The sequence shown here is derived from an EMBL/GenBank/DDBJ whole genome shotgun (WGS) entry which is preliminary data.</text>
</comment>
<evidence type="ECO:0000256" key="2">
    <source>
        <dbReference type="ARBA" id="ARBA00022801"/>
    </source>
</evidence>
<comment type="catalytic activity">
    <reaction evidence="9">
        <text>ATP + H2O = ADP + phosphate + H(+)</text>
        <dbReference type="Rhea" id="RHEA:13065"/>
        <dbReference type="ChEBI" id="CHEBI:15377"/>
        <dbReference type="ChEBI" id="CHEBI:15378"/>
        <dbReference type="ChEBI" id="CHEBI:30616"/>
        <dbReference type="ChEBI" id="CHEBI:43474"/>
        <dbReference type="ChEBI" id="CHEBI:456216"/>
        <dbReference type="EC" id="5.6.2.4"/>
    </reaction>
</comment>
<evidence type="ECO:0000256" key="8">
    <source>
        <dbReference type="ARBA" id="ARBA00034923"/>
    </source>
</evidence>
<dbReference type="InterPro" id="IPR000212">
    <property type="entry name" value="DNA_helicase_UvrD/REP"/>
</dbReference>
<dbReference type="GO" id="GO:0003677">
    <property type="term" value="F:DNA binding"/>
    <property type="evidence" value="ECO:0007669"/>
    <property type="project" value="InterPro"/>
</dbReference>
<dbReference type="Proteomes" id="UP000262699">
    <property type="component" value="Unassembled WGS sequence"/>
</dbReference>
<keyword evidence="2 10" id="KW-0378">Hydrolase</keyword>
<dbReference type="GO" id="GO:0005524">
    <property type="term" value="F:ATP binding"/>
    <property type="evidence" value="ECO:0007669"/>
    <property type="project" value="UniProtKB-UniRule"/>
</dbReference>
<accession>A0A3D0W7M1</accession>
<dbReference type="GO" id="GO:0000725">
    <property type="term" value="P:recombinational repair"/>
    <property type="evidence" value="ECO:0007669"/>
    <property type="project" value="TreeGrafter"/>
</dbReference>
<reference evidence="13 14" key="1">
    <citation type="journal article" date="2018" name="Nat. Biotechnol.">
        <title>A standardized bacterial taxonomy based on genome phylogeny substantially revises the tree of life.</title>
        <authorList>
            <person name="Parks D.H."/>
            <person name="Chuvochina M."/>
            <person name="Waite D.W."/>
            <person name="Rinke C."/>
            <person name="Skarshewski A."/>
            <person name="Chaumeil P.A."/>
            <person name="Hugenholtz P."/>
        </authorList>
    </citation>
    <scope>NUCLEOTIDE SEQUENCE [LARGE SCALE GENOMIC DNA]</scope>
    <source>
        <strain evidence="13">UBA9015</strain>
    </source>
</reference>
<dbReference type="CDD" id="cd17932">
    <property type="entry name" value="DEXQc_UvrD"/>
    <property type="match status" value="1"/>
</dbReference>
<dbReference type="EMBL" id="DOYJ01000030">
    <property type="protein sequence ID" value="HCB74731.1"/>
    <property type="molecule type" value="Genomic_DNA"/>
</dbReference>
<proteinExistence type="predicted"/>
<evidence type="ECO:0000259" key="11">
    <source>
        <dbReference type="PROSITE" id="PS51198"/>
    </source>
</evidence>
<dbReference type="InterPro" id="IPR014016">
    <property type="entry name" value="UvrD-like_ATP-bd"/>
</dbReference>
<dbReference type="PROSITE" id="PS51198">
    <property type="entry name" value="UVRD_HELICASE_ATP_BIND"/>
    <property type="match status" value="1"/>
</dbReference>
<evidence type="ECO:0000313" key="14">
    <source>
        <dbReference type="Proteomes" id="UP000262699"/>
    </source>
</evidence>
<keyword evidence="3 10" id="KW-0347">Helicase</keyword>
<dbReference type="SUPFAM" id="SSF52540">
    <property type="entry name" value="P-loop containing nucleoside triphosphate hydrolases"/>
    <property type="match status" value="1"/>
</dbReference>
<evidence type="ECO:0000256" key="4">
    <source>
        <dbReference type="ARBA" id="ARBA00022840"/>
    </source>
</evidence>
<dbReference type="AlphaFoldDB" id="A0A3D0W7M1"/>
<dbReference type="Pfam" id="PF00580">
    <property type="entry name" value="UvrD-helicase"/>
    <property type="match status" value="1"/>
</dbReference>
<evidence type="ECO:0000256" key="1">
    <source>
        <dbReference type="ARBA" id="ARBA00022741"/>
    </source>
</evidence>
<dbReference type="PANTHER" id="PTHR11070">
    <property type="entry name" value="UVRD / RECB / PCRA DNA HELICASE FAMILY MEMBER"/>
    <property type="match status" value="1"/>
</dbReference>